<dbReference type="RefSeq" id="WP_089807465.1">
    <property type="nucleotide sequence ID" value="NZ_FOYT01000002.1"/>
</dbReference>
<dbReference type="OrthoDB" id="359367at2157"/>
<accession>A0A1I6HJM9</accession>
<dbReference type="EMBL" id="FOYT01000002">
    <property type="protein sequence ID" value="SFR54682.1"/>
    <property type="molecule type" value="Genomic_DNA"/>
</dbReference>
<protein>
    <submittedName>
        <fullName evidence="1">Uncharacterized protein</fullName>
    </submittedName>
</protein>
<keyword evidence="2" id="KW-1185">Reference proteome</keyword>
<organism evidence="1 2">
    <name type="scientific">Halogeometricum rufum</name>
    <dbReference type="NCBI Taxonomy" id="553469"/>
    <lineage>
        <taxon>Archaea</taxon>
        <taxon>Methanobacteriati</taxon>
        <taxon>Methanobacteriota</taxon>
        <taxon>Stenosarchaea group</taxon>
        <taxon>Halobacteria</taxon>
        <taxon>Halobacteriales</taxon>
        <taxon>Haloferacaceae</taxon>
        <taxon>Halogeometricum</taxon>
    </lineage>
</organism>
<dbReference type="AlphaFoldDB" id="A0A1I6HJM9"/>
<name>A0A1I6HJM9_9EURY</name>
<sequence>MTYDSTQELPTLDPGVTLLRRPDPRDAVLHRLVVAALRRRDGGALWVDARNEASTAALYAADPAGRTLDGLRVARAFTAYQHHELVRSLPGRATPRTALVVVPRLPSLYRDPDLPEAAADRLFDASLAVLRELADALDVRVLVTADGADDGLTDRVREAADDEVVVRRTGMGLAFEGDSVRSDVYWHDDWWQTTIPYWVELCGVAPDDADAMAADGPRDPLQSWLGGAV</sequence>
<evidence type="ECO:0000313" key="2">
    <source>
        <dbReference type="Proteomes" id="UP000198531"/>
    </source>
</evidence>
<dbReference type="Proteomes" id="UP000198531">
    <property type="component" value="Unassembled WGS sequence"/>
</dbReference>
<proteinExistence type="predicted"/>
<dbReference type="Gene3D" id="3.40.50.300">
    <property type="entry name" value="P-loop containing nucleotide triphosphate hydrolases"/>
    <property type="match status" value="1"/>
</dbReference>
<evidence type="ECO:0000313" key="1">
    <source>
        <dbReference type="EMBL" id="SFR54682.1"/>
    </source>
</evidence>
<gene>
    <name evidence="1" type="ORF">SAMN04487947_2154</name>
</gene>
<dbReference type="InterPro" id="IPR027417">
    <property type="entry name" value="P-loop_NTPase"/>
</dbReference>
<reference evidence="2" key="1">
    <citation type="submission" date="2016-10" db="EMBL/GenBank/DDBJ databases">
        <authorList>
            <person name="Varghese N."/>
            <person name="Submissions S."/>
        </authorList>
    </citation>
    <scope>NUCLEOTIDE SEQUENCE [LARGE SCALE GENOMIC DNA]</scope>
    <source>
        <strain evidence="2">CGMCC 1.7736</strain>
    </source>
</reference>
<dbReference type="STRING" id="553469.SAMN04487947_2154"/>